<comment type="caution">
    <text evidence="1">The sequence shown here is derived from an EMBL/GenBank/DDBJ whole genome shotgun (WGS) entry which is preliminary data.</text>
</comment>
<dbReference type="EMBL" id="PPSL01000001">
    <property type="protein sequence ID" value="PQJ12449.1"/>
    <property type="molecule type" value="Genomic_DNA"/>
</dbReference>
<organism evidence="1 2">
    <name type="scientific">Flavipsychrobacter stenotrophus</name>
    <dbReference type="NCBI Taxonomy" id="2077091"/>
    <lineage>
        <taxon>Bacteria</taxon>
        <taxon>Pseudomonadati</taxon>
        <taxon>Bacteroidota</taxon>
        <taxon>Chitinophagia</taxon>
        <taxon>Chitinophagales</taxon>
        <taxon>Chitinophagaceae</taxon>
        <taxon>Flavipsychrobacter</taxon>
    </lineage>
</organism>
<reference evidence="1 2" key="1">
    <citation type="submission" date="2018-01" db="EMBL/GenBank/DDBJ databases">
        <title>A novel member of the phylum Bacteroidetes isolated from glacier ice.</title>
        <authorList>
            <person name="Liu Q."/>
            <person name="Xin Y.-H."/>
        </authorList>
    </citation>
    <scope>NUCLEOTIDE SEQUENCE [LARGE SCALE GENOMIC DNA]</scope>
    <source>
        <strain evidence="1 2">RB1R16</strain>
    </source>
</reference>
<accession>A0A2S7SZS1</accession>
<dbReference type="Proteomes" id="UP000239872">
    <property type="component" value="Unassembled WGS sequence"/>
</dbReference>
<evidence type="ECO:0000313" key="1">
    <source>
        <dbReference type="EMBL" id="PQJ12449.1"/>
    </source>
</evidence>
<keyword evidence="2" id="KW-1185">Reference proteome</keyword>
<proteinExistence type="predicted"/>
<sequence>MGKEKTIKENKELHVVDNQEKKPYLTKRILISAAKQGFRKAAEETMKVMGYNVIARDGWVMKIFPDGRTEKISPLEPENTDYDLALD</sequence>
<name>A0A2S7SZS1_9BACT</name>
<dbReference type="RefSeq" id="WP_105037333.1">
    <property type="nucleotide sequence ID" value="NZ_PPSL01000001.1"/>
</dbReference>
<protein>
    <submittedName>
        <fullName evidence="1">Uncharacterized protein</fullName>
    </submittedName>
</protein>
<gene>
    <name evidence="1" type="ORF">CJD36_001485</name>
</gene>
<dbReference type="OrthoDB" id="798969at2"/>
<dbReference type="AlphaFoldDB" id="A0A2S7SZS1"/>
<evidence type="ECO:0000313" key="2">
    <source>
        <dbReference type="Proteomes" id="UP000239872"/>
    </source>
</evidence>